<dbReference type="InterPro" id="IPR012386">
    <property type="entry name" value="Cyclic-nucl_3Pdiesterase"/>
</dbReference>
<dbReference type="PANTHER" id="PTHR28141">
    <property type="entry name" value="2',3'-CYCLIC-NUCLEOTIDE 3'-PHOSPHODIESTERASE"/>
    <property type="match status" value="1"/>
</dbReference>
<reference evidence="3" key="1">
    <citation type="submission" date="2016-04" db="EMBL/GenBank/DDBJ databases">
        <title>Cephalotus genome sequencing.</title>
        <authorList>
            <person name="Fukushima K."/>
            <person name="Hasebe M."/>
            <person name="Fang X."/>
        </authorList>
    </citation>
    <scope>NUCLEOTIDE SEQUENCE [LARGE SCALE GENOMIC DNA]</scope>
    <source>
        <strain evidence="3">cv. St1</strain>
    </source>
</reference>
<keyword evidence="1" id="KW-0812">Transmembrane</keyword>
<name>A0A1Q3CJX4_CEPFO</name>
<comment type="caution">
    <text evidence="2">The sequence shown here is derived from an EMBL/GenBank/DDBJ whole genome shotgun (WGS) entry which is preliminary data.</text>
</comment>
<dbReference type="GO" id="GO:0009187">
    <property type="term" value="P:cyclic nucleotide metabolic process"/>
    <property type="evidence" value="ECO:0007669"/>
    <property type="project" value="TreeGrafter"/>
</dbReference>
<dbReference type="FunFam" id="3.90.1140.10:FF:000007">
    <property type="entry name" value="Cyclic phosphodiesterase"/>
    <property type="match status" value="1"/>
</dbReference>
<dbReference type="OrthoDB" id="514292at2759"/>
<keyword evidence="1" id="KW-1133">Transmembrane helix</keyword>
<dbReference type="InterPro" id="IPR009097">
    <property type="entry name" value="Cyclic_Pdiesterase"/>
</dbReference>
<dbReference type="STRING" id="3775.A0A1Q3CJX4"/>
<dbReference type="Gene3D" id="3.90.1140.10">
    <property type="entry name" value="Cyclic phosphodiesterase"/>
    <property type="match status" value="1"/>
</dbReference>
<dbReference type="PIRSF" id="PIRSF017903">
    <property type="entry name" value="CPDase_plant"/>
    <property type="match status" value="1"/>
</dbReference>
<dbReference type="AlphaFoldDB" id="A0A1Q3CJX4"/>
<dbReference type="PANTHER" id="PTHR28141:SF1">
    <property type="entry name" value="2',3'-CYCLIC-NUCLEOTIDE 3'-PHOSPHODIESTERASE"/>
    <property type="match status" value="1"/>
</dbReference>
<protein>
    <submittedName>
        <fullName evidence="2">CPDase domain-containing protein</fullName>
    </submittedName>
</protein>
<organism evidence="2 3">
    <name type="scientific">Cephalotus follicularis</name>
    <name type="common">Albany pitcher plant</name>
    <dbReference type="NCBI Taxonomy" id="3775"/>
    <lineage>
        <taxon>Eukaryota</taxon>
        <taxon>Viridiplantae</taxon>
        <taxon>Streptophyta</taxon>
        <taxon>Embryophyta</taxon>
        <taxon>Tracheophyta</taxon>
        <taxon>Spermatophyta</taxon>
        <taxon>Magnoliopsida</taxon>
        <taxon>eudicotyledons</taxon>
        <taxon>Gunneridae</taxon>
        <taxon>Pentapetalae</taxon>
        <taxon>rosids</taxon>
        <taxon>fabids</taxon>
        <taxon>Oxalidales</taxon>
        <taxon>Cephalotaceae</taxon>
        <taxon>Cephalotus</taxon>
    </lineage>
</organism>
<accession>A0A1Q3CJX4</accession>
<evidence type="ECO:0000313" key="2">
    <source>
        <dbReference type="EMBL" id="GAV80560.1"/>
    </source>
</evidence>
<dbReference type="InParanoid" id="A0A1Q3CJX4"/>
<gene>
    <name evidence="2" type="ORF">CFOL_v3_24020</name>
</gene>
<sequence>MHYTYQLFHIRLIAFLGLFGISLFLFSLLMEVPIDHHVANSRRKDVYSVWALPPDDVSGRLRKLMDGLASEFGGPRFEPHVTVVGAISLTPDDALQKFKSACDGLKAYHVIVDRVATGTFFYQCVFLLLHPTAEVVEASAHCSGHFGYKSTTSYMPHLSLLYADLTEDEKKKAQEKANVLDESISSLSFQISRLALYKTDTEDKTLKSWEKVTECSLIPN</sequence>
<dbReference type="GO" id="GO:0004113">
    <property type="term" value="F:2',3'-cyclic-nucleotide 3'-phosphodiesterase activity"/>
    <property type="evidence" value="ECO:0007669"/>
    <property type="project" value="TreeGrafter"/>
</dbReference>
<dbReference type="Pfam" id="PF07823">
    <property type="entry name" value="CPDase"/>
    <property type="match status" value="1"/>
</dbReference>
<keyword evidence="3" id="KW-1185">Reference proteome</keyword>
<dbReference type="EMBL" id="BDDD01002213">
    <property type="protein sequence ID" value="GAV80560.1"/>
    <property type="molecule type" value="Genomic_DNA"/>
</dbReference>
<keyword evidence="1" id="KW-0472">Membrane</keyword>
<dbReference type="SUPFAM" id="SSF55144">
    <property type="entry name" value="LigT-like"/>
    <property type="match status" value="1"/>
</dbReference>
<dbReference type="FunCoup" id="A0A1Q3CJX4">
    <property type="interactions" value="29"/>
</dbReference>
<evidence type="ECO:0000256" key="1">
    <source>
        <dbReference type="SAM" id="Phobius"/>
    </source>
</evidence>
<feature type="transmembrane region" description="Helical" evidence="1">
    <location>
        <begin position="12"/>
        <end position="34"/>
    </location>
</feature>
<evidence type="ECO:0000313" key="3">
    <source>
        <dbReference type="Proteomes" id="UP000187406"/>
    </source>
</evidence>
<dbReference type="Proteomes" id="UP000187406">
    <property type="component" value="Unassembled WGS sequence"/>
</dbReference>
<proteinExistence type="predicted"/>